<protein>
    <submittedName>
        <fullName evidence="1">Uncharacterized protein</fullName>
    </submittedName>
</protein>
<proteinExistence type="predicted"/>
<reference evidence="1" key="1">
    <citation type="submission" date="2018-05" db="EMBL/GenBank/DDBJ databases">
        <authorList>
            <person name="Lanie J.A."/>
            <person name="Ng W.-L."/>
            <person name="Kazmierczak K.M."/>
            <person name="Andrzejewski T.M."/>
            <person name="Davidsen T.M."/>
            <person name="Wayne K.J."/>
            <person name="Tettelin H."/>
            <person name="Glass J.I."/>
            <person name="Rusch D."/>
            <person name="Podicherti R."/>
            <person name="Tsui H.-C.T."/>
            <person name="Winkler M.E."/>
        </authorList>
    </citation>
    <scope>NUCLEOTIDE SEQUENCE</scope>
</reference>
<dbReference type="AlphaFoldDB" id="A0A382S0N6"/>
<name>A0A382S0N6_9ZZZZ</name>
<dbReference type="EMBL" id="UINC01125278">
    <property type="protein sequence ID" value="SVD02995.1"/>
    <property type="molecule type" value="Genomic_DNA"/>
</dbReference>
<accession>A0A382S0N6</accession>
<evidence type="ECO:0000313" key="1">
    <source>
        <dbReference type="EMBL" id="SVD02995.1"/>
    </source>
</evidence>
<organism evidence="1">
    <name type="scientific">marine metagenome</name>
    <dbReference type="NCBI Taxonomy" id="408172"/>
    <lineage>
        <taxon>unclassified sequences</taxon>
        <taxon>metagenomes</taxon>
        <taxon>ecological metagenomes</taxon>
    </lineage>
</organism>
<gene>
    <name evidence="1" type="ORF">METZ01_LOCUS355849</name>
</gene>
<sequence>MEKRVRGLATNVMDYLHQFICPPISTEAVVRG</sequence>